<dbReference type="AlphaFoldDB" id="A0AAV4G4T7"/>
<accession>A0AAV4G4T7</accession>
<proteinExistence type="predicted"/>
<dbReference type="Proteomes" id="UP000762676">
    <property type="component" value="Unassembled WGS sequence"/>
</dbReference>
<dbReference type="EMBL" id="BMAT01011845">
    <property type="protein sequence ID" value="GFR80274.1"/>
    <property type="molecule type" value="Genomic_DNA"/>
</dbReference>
<protein>
    <submittedName>
        <fullName evidence="1">Uncharacterized protein</fullName>
    </submittedName>
</protein>
<name>A0AAV4G4T7_9GAST</name>
<evidence type="ECO:0000313" key="2">
    <source>
        <dbReference type="Proteomes" id="UP000762676"/>
    </source>
</evidence>
<gene>
    <name evidence="1" type="ORF">ElyMa_005894800</name>
</gene>
<comment type="caution">
    <text evidence="1">The sequence shown here is derived from an EMBL/GenBank/DDBJ whole genome shotgun (WGS) entry which is preliminary data.</text>
</comment>
<sequence length="88" mass="9643">MMQDQDLKHKDMHSLALITSSSLWKSFFWGPGLCVSSYVRGQRGRMFSASYSRSGGRGFDSWPCHVAVALGKQFTLTLPSPPTSAMGA</sequence>
<organism evidence="1 2">
    <name type="scientific">Elysia marginata</name>
    <dbReference type="NCBI Taxonomy" id="1093978"/>
    <lineage>
        <taxon>Eukaryota</taxon>
        <taxon>Metazoa</taxon>
        <taxon>Spiralia</taxon>
        <taxon>Lophotrochozoa</taxon>
        <taxon>Mollusca</taxon>
        <taxon>Gastropoda</taxon>
        <taxon>Heterobranchia</taxon>
        <taxon>Euthyneura</taxon>
        <taxon>Panpulmonata</taxon>
        <taxon>Sacoglossa</taxon>
        <taxon>Placobranchoidea</taxon>
        <taxon>Plakobranchidae</taxon>
        <taxon>Elysia</taxon>
    </lineage>
</organism>
<keyword evidence="2" id="KW-1185">Reference proteome</keyword>
<evidence type="ECO:0000313" key="1">
    <source>
        <dbReference type="EMBL" id="GFR80274.1"/>
    </source>
</evidence>
<reference evidence="1 2" key="1">
    <citation type="journal article" date="2021" name="Elife">
        <title>Chloroplast acquisition without the gene transfer in kleptoplastic sea slugs, Plakobranchus ocellatus.</title>
        <authorList>
            <person name="Maeda T."/>
            <person name="Takahashi S."/>
            <person name="Yoshida T."/>
            <person name="Shimamura S."/>
            <person name="Takaki Y."/>
            <person name="Nagai Y."/>
            <person name="Toyoda A."/>
            <person name="Suzuki Y."/>
            <person name="Arimoto A."/>
            <person name="Ishii H."/>
            <person name="Satoh N."/>
            <person name="Nishiyama T."/>
            <person name="Hasebe M."/>
            <person name="Maruyama T."/>
            <person name="Minagawa J."/>
            <person name="Obokata J."/>
            <person name="Shigenobu S."/>
        </authorList>
    </citation>
    <scope>NUCLEOTIDE SEQUENCE [LARGE SCALE GENOMIC DNA]</scope>
</reference>